<organism evidence="1 2">
    <name type="scientific">Phascolarctobacterium succinatutens</name>
    <dbReference type="NCBI Taxonomy" id="626940"/>
    <lineage>
        <taxon>Bacteria</taxon>
        <taxon>Bacillati</taxon>
        <taxon>Bacillota</taxon>
        <taxon>Negativicutes</taxon>
        <taxon>Acidaminococcales</taxon>
        <taxon>Acidaminococcaceae</taxon>
        <taxon>Phascolarctobacterium</taxon>
    </lineage>
</organism>
<dbReference type="EMBL" id="MNTG01000047">
    <property type="protein sequence ID" value="OLA36279.1"/>
    <property type="molecule type" value="Genomic_DNA"/>
</dbReference>
<dbReference type="Proteomes" id="UP000186777">
    <property type="component" value="Unassembled WGS sequence"/>
</dbReference>
<comment type="caution">
    <text evidence="1">The sequence shown here is derived from an EMBL/GenBank/DDBJ whole genome shotgun (WGS) entry which is preliminary data.</text>
</comment>
<evidence type="ECO:0000313" key="1">
    <source>
        <dbReference type="EMBL" id="OLA36279.1"/>
    </source>
</evidence>
<dbReference type="AlphaFoldDB" id="A0A1Q6R1M5"/>
<accession>A0A1Q6R1M5</accession>
<dbReference type="RefSeq" id="WP_303680546.1">
    <property type="nucleotide sequence ID" value="NZ_DBEZXK010000122.1"/>
</dbReference>
<sequence length="207" mass="22898">MLLKEMNFRDIVDKYLYIEAAGVAQNLGSIFEVTEDATGVLCYGYIDAQAGITFEILCCAVYDAAKKTLKLLHGNGEQSAKIRLAELLEAQAAVLPSEMPRLSEFHNKVATVQKAYKADEATEAMRKLTSLDPARLATHPDIVTVYLVRGDEAEAAYVLLKEVREVNIIGTLLSEPQKVSGLHKGDEISFFLVRNEKGIMCMKVLEK</sequence>
<gene>
    <name evidence="1" type="ORF">BHW43_10840</name>
</gene>
<protein>
    <submittedName>
        <fullName evidence="1">Uncharacterized protein</fullName>
    </submittedName>
</protein>
<evidence type="ECO:0000313" key="2">
    <source>
        <dbReference type="Proteomes" id="UP000186777"/>
    </source>
</evidence>
<name>A0A1Q6R1M5_9FIRM</name>
<reference evidence="1 2" key="1">
    <citation type="journal article" date="2016" name="Nat. Biotechnol.">
        <title>Measurement of bacterial replication rates in microbial communities.</title>
        <authorList>
            <person name="Brown C.T."/>
            <person name="Olm M.R."/>
            <person name="Thomas B.C."/>
            <person name="Banfield J.F."/>
        </authorList>
    </citation>
    <scope>NUCLEOTIDE SEQUENCE [LARGE SCALE GENOMIC DNA]</scope>
    <source>
        <strain evidence="1">46_33</strain>
    </source>
</reference>
<proteinExistence type="predicted"/>
<dbReference type="STRING" id="626940.BHW43_10840"/>